<name>A0A3A8BAG7_9RHOB</name>
<reference evidence="2 3" key="1">
    <citation type="submission" date="2018-09" db="EMBL/GenBank/DDBJ databases">
        <title>Roseovarius spongiae sp. nov., isolated from a marine sponge.</title>
        <authorList>
            <person name="Zhuang L."/>
            <person name="Luo L."/>
        </authorList>
    </citation>
    <scope>NUCLEOTIDE SEQUENCE [LARGE SCALE GENOMIC DNA]</scope>
    <source>
        <strain evidence="2 3">HN-E21</strain>
    </source>
</reference>
<proteinExistence type="predicted"/>
<gene>
    <name evidence="2" type="ORF">D6850_00640</name>
</gene>
<sequence>MPSADITVYEYTGELLKTELLSSNQTIVLGSFGSAESGLLVDDDNSFGSDDNGTATFNGDPVTYIGSGDATPGVDIAGATLPLGTPKDLVVFEAGGRIFFHYPEGPPNLLSAVAVVTDLEDVPYDGLTPVCFCAGTRIATPRGEVLVEDLAAGDLVLDMFGDAHAIRWIGNGCVDIDAALPGTRDKMRPVCIPTGALGHGMPDADLYLSQQHRVLIDDPAAEMLFAANKVLVPAKALVGAGAHIDYDAAQVTYYHILCEEHVILMANGQPCESLLLASEAQRNLLPEQMAEIELLLDDVAPNGPPEPAAPILTRKESVVLAERRVHR</sequence>
<evidence type="ECO:0000259" key="1">
    <source>
        <dbReference type="Pfam" id="PF13403"/>
    </source>
</evidence>
<dbReference type="EMBL" id="RAPE01000001">
    <property type="protein sequence ID" value="RKF16112.1"/>
    <property type="molecule type" value="Genomic_DNA"/>
</dbReference>
<organism evidence="2 3">
    <name type="scientific">Roseovarius spongiae</name>
    <dbReference type="NCBI Taxonomy" id="2320272"/>
    <lineage>
        <taxon>Bacteria</taxon>
        <taxon>Pseudomonadati</taxon>
        <taxon>Pseudomonadota</taxon>
        <taxon>Alphaproteobacteria</taxon>
        <taxon>Rhodobacterales</taxon>
        <taxon>Roseobacteraceae</taxon>
        <taxon>Roseovarius</taxon>
    </lineage>
</organism>
<evidence type="ECO:0000313" key="3">
    <source>
        <dbReference type="Proteomes" id="UP000281128"/>
    </source>
</evidence>
<dbReference type="AlphaFoldDB" id="A0A3A8BAG7"/>
<protein>
    <recommendedName>
        <fullName evidence="1">Hedgehog/Intein (Hint) domain-containing protein</fullName>
    </recommendedName>
</protein>
<dbReference type="InterPro" id="IPR028992">
    <property type="entry name" value="Hedgehog/Intein_dom"/>
</dbReference>
<dbReference type="InterPro" id="IPR036844">
    <property type="entry name" value="Hint_dom_sf"/>
</dbReference>
<feature type="domain" description="Hedgehog/Intein (Hint)" evidence="1">
    <location>
        <begin position="130"/>
        <end position="276"/>
    </location>
</feature>
<dbReference type="RefSeq" id="WP_121163031.1">
    <property type="nucleotide sequence ID" value="NZ_RAPE01000001.1"/>
</dbReference>
<keyword evidence="3" id="KW-1185">Reference proteome</keyword>
<dbReference type="Proteomes" id="UP000281128">
    <property type="component" value="Unassembled WGS sequence"/>
</dbReference>
<dbReference type="OrthoDB" id="6305173at2"/>
<dbReference type="SUPFAM" id="SSF51294">
    <property type="entry name" value="Hedgehog/intein (Hint) domain"/>
    <property type="match status" value="1"/>
</dbReference>
<comment type="caution">
    <text evidence="2">The sequence shown here is derived from an EMBL/GenBank/DDBJ whole genome shotgun (WGS) entry which is preliminary data.</text>
</comment>
<dbReference type="Pfam" id="PF13403">
    <property type="entry name" value="Hint_2"/>
    <property type="match status" value="1"/>
</dbReference>
<accession>A0A3A8BAG7</accession>
<evidence type="ECO:0000313" key="2">
    <source>
        <dbReference type="EMBL" id="RKF16112.1"/>
    </source>
</evidence>